<dbReference type="InterPro" id="IPR020109">
    <property type="entry name" value="Holin_r1t"/>
</dbReference>
<proteinExistence type="predicted"/>
<dbReference type="EMBL" id="CSWP01000005">
    <property type="protein sequence ID" value="CPV56806.1"/>
    <property type="molecule type" value="Genomic_DNA"/>
</dbReference>
<evidence type="ECO:0000313" key="1">
    <source>
        <dbReference type="EMBL" id="CPV56806.1"/>
    </source>
</evidence>
<dbReference type="AlphaFoldDB" id="A0A0U0ZMV9"/>
<reference evidence="1 2" key="1">
    <citation type="submission" date="2015-03" db="EMBL/GenBank/DDBJ databases">
        <authorList>
            <person name="Murphy D."/>
        </authorList>
    </citation>
    <scope>NUCLEOTIDE SEQUENCE [LARGE SCALE GENOMIC DNA]</scope>
    <source>
        <strain evidence="1 2">PAP088</strain>
    </source>
</reference>
<dbReference type="Proteomes" id="UP000045782">
    <property type="component" value="Unassembled WGS sequence"/>
</dbReference>
<name>A0A0U0ZMV9_9MYCO</name>
<dbReference type="Pfam" id="PF16945">
    <property type="entry name" value="Phage_r1t_holin"/>
    <property type="match status" value="1"/>
</dbReference>
<evidence type="ECO:0000313" key="2">
    <source>
        <dbReference type="Proteomes" id="UP000045782"/>
    </source>
</evidence>
<gene>
    <name evidence="1" type="ORF">ERS075579_02842</name>
</gene>
<sequence length="87" mass="9122">MSDLFTREFWKDAVERTVSSAAQGFLVGGGLGVGAEATQSVDARYFPWLAAASVAGGMAAASFAKCLAAVHVGERGTASLHRRRSFE</sequence>
<accession>A0A0U0ZMV9</accession>
<dbReference type="RefSeq" id="WP_016896085.1">
    <property type="nucleotide sequence ID" value="NZ_CP029076.1"/>
</dbReference>
<organism evidence="1 2">
    <name type="scientific">Mycobacteroides abscessus</name>
    <dbReference type="NCBI Taxonomy" id="36809"/>
    <lineage>
        <taxon>Bacteria</taxon>
        <taxon>Bacillati</taxon>
        <taxon>Actinomycetota</taxon>
        <taxon>Actinomycetes</taxon>
        <taxon>Mycobacteriales</taxon>
        <taxon>Mycobacteriaceae</taxon>
        <taxon>Mycobacteroides</taxon>
    </lineage>
</organism>
<protein>
    <submittedName>
        <fullName evidence="1">Uncharacterized protein</fullName>
    </submittedName>
</protein>